<dbReference type="GO" id="GO:0015035">
    <property type="term" value="F:protein-disulfide reductase activity"/>
    <property type="evidence" value="ECO:0007669"/>
    <property type="project" value="UniProtKB-UniRule"/>
</dbReference>
<dbReference type="PANTHER" id="PTHR45663:SF11">
    <property type="entry name" value="GEO12009P1"/>
    <property type="match status" value="1"/>
</dbReference>
<dbReference type="FunFam" id="3.40.30.10:FF:000001">
    <property type="entry name" value="Thioredoxin"/>
    <property type="match status" value="1"/>
</dbReference>
<evidence type="ECO:0000256" key="3">
    <source>
        <dbReference type="ARBA" id="ARBA00022448"/>
    </source>
</evidence>
<accession>A0A6G9ZC85</accession>
<dbReference type="PIRSF" id="PIRSF000077">
    <property type="entry name" value="Thioredoxin"/>
    <property type="match status" value="1"/>
</dbReference>
<dbReference type="NCBIfam" id="TIGR01068">
    <property type="entry name" value="thioredoxin"/>
    <property type="match status" value="1"/>
</dbReference>
<keyword evidence="4" id="KW-0249">Electron transport</keyword>
<protein>
    <recommendedName>
        <fullName evidence="7 8">Thioredoxin</fullName>
    </recommendedName>
</protein>
<name>A0A6G9ZC85_9NOCA</name>
<evidence type="ECO:0000313" key="11">
    <source>
        <dbReference type="EMBL" id="QIS23054.1"/>
    </source>
</evidence>
<evidence type="ECO:0000256" key="6">
    <source>
        <dbReference type="ARBA" id="ARBA00023284"/>
    </source>
</evidence>
<dbReference type="PROSITE" id="PS00194">
    <property type="entry name" value="THIOREDOXIN_1"/>
    <property type="match status" value="1"/>
</dbReference>
<keyword evidence="5 9" id="KW-1015">Disulfide bond</keyword>
<dbReference type="Gene3D" id="3.40.30.10">
    <property type="entry name" value="Glutaredoxin"/>
    <property type="match status" value="1"/>
</dbReference>
<comment type="function">
    <text evidence="1">Participates in various redox reactions through the reversible oxidation of its active center dithiol to a disulfide and catalyzes dithiol-disulfide exchange reactions.</text>
</comment>
<dbReference type="InterPro" id="IPR017937">
    <property type="entry name" value="Thioredoxin_CS"/>
</dbReference>
<dbReference type="GO" id="GO:0005829">
    <property type="term" value="C:cytosol"/>
    <property type="evidence" value="ECO:0007669"/>
    <property type="project" value="TreeGrafter"/>
</dbReference>
<dbReference type="PANTHER" id="PTHR45663">
    <property type="entry name" value="GEO12009P1"/>
    <property type="match status" value="1"/>
</dbReference>
<evidence type="ECO:0000256" key="1">
    <source>
        <dbReference type="ARBA" id="ARBA00003318"/>
    </source>
</evidence>
<feature type="domain" description="Thioredoxin" evidence="10">
    <location>
        <begin position="2"/>
        <end position="109"/>
    </location>
</feature>
<proteinExistence type="inferred from homology"/>
<dbReference type="Pfam" id="PF00085">
    <property type="entry name" value="Thioredoxin"/>
    <property type="match status" value="1"/>
</dbReference>
<evidence type="ECO:0000256" key="8">
    <source>
        <dbReference type="PIRNR" id="PIRNR000077"/>
    </source>
</evidence>
<evidence type="ECO:0000256" key="4">
    <source>
        <dbReference type="ARBA" id="ARBA00022982"/>
    </source>
</evidence>
<dbReference type="PRINTS" id="PR00421">
    <property type="entry name" value="THIOREDOXIN"/>
</dbReference>
<comment type="similarity">
    <text evidence="2 8">Belongs to the thioredoxin family.</text>
</comment>
<dbReference type="InterPro" id="IPR013766">
    <property type="entry name" value="Thioredoxin_domain"/>
</dbReference>
<evidence type="ECO:0000256" key="9">
    <source>
        <dbReference type="PIRSR" id="PIRSR000077-4"/>
    </source>
</evidence>
<dbReference type="SUPFAM" id="SSF52833">
    <property type="entry name" value="Thioredoxin-like"/>
    <property type="match status" value="1"/>
</dbReference>
<dbReference type="RefSeq" id="WP_167490429.1">
    <property type="nucleotide sequence ID" value="NZ_CP046173.1"/>
</dbReference>
<evidence type="ECO:0000256" key="2">
    <source>
        <dbReference type="ARBA" id="ARBA00008987"/>
    </source>
</evidence>
<keyword evidence="6 9" id="KW-0676">Redox-active center</keyword>
<reference evidence="11 12" key="1">
    <citation type="journal article" date="2019" name="ACS Chem. Biol.">
        <title>Identification and Mobilization of a Cryptic Antibiotic Biosynthesis Gene Locus from a Human-Pathogenic Nocardia Isolate.</title>
        <authorList>
            <person name="Herisse M."/>
            <person name="Ishida K."/>
            <person name="Porter J.L."/>
            <person name="Howden B."/>
            <person name="Hertweck C."/>
            <person name="Stinear T.P."/>
            <person name="Pidot S.J."/>
        </authorList>
    </citation>
    <scope>NUCLEOTIDE SEQUENCE [LARGE SCALE GENOMIC DNA]</scope>
    <source>
        <strain evidence="11 12">AUSMDU00012715</strain>
    </source>
</reference>
<evidence type="ECO:0000259" key="10">
    <source>
        <dbReference type="PROSITE" id="PS51352"/>
    </source>
</evidence>
<dbReference type="PROSITE" id="PS51352">
    <property type="entry name" value="THIOREDOXIN_2"/>
    <property type="match status" value="1"/>
</dbReference>
<dbReference type="AlphaFoldDB" id="A0A6G9ZC85"/>
<organism evidence="11 12">
    <name type="scientific">Nocardia terpenica</name>
    <dbReference type="NCBI Taxonomy" id="455432"/>
    <lineage>
        <taxon>Bacteria</taxon>
        <taxon>Bacillati</taxon>
        <taxon>Actinomycetota</taxon>
        <taxon>Actinomycetes</taxon>
        <taxon>Mycobacteriales</taxon>
        <taxon>Nocardiaceae</taxon>
        <taxon>Nocardia</taxon>
    </lineage>
</organism>
<evidence type="ECO:0000256" key="5">
    <source>
        <dbReference type="ARBA" id="ARBA00023157"/>
    </source>
</evidence>
<dbReference type="GO" id="GO:0045454">
    <property type="term" value="P:cell redox homeostasis"/>
    <property type="evidence" value="ECO:0007669"/>
    <property type="project" value="TreeGrafter"/>
</dbReference>
<evidence type="ECO:0000256" key="7">
    <source>
        <dbReference type="NCBIfam" id="TIGR01068"/>
    </source>
</evidence>
<keyword evidence="3" id="KW-0813">Transport</keyword>
<evidence type="ECO:0000313" key="12">
    <source>
        <dbReference type="Proteomes" id="UP000500953"/>
    </source>
</evidence>
<feature type="disulfide bond" description="Redox-active" evidence="9">
    <location>
        <begin position="33"/>
        <end position="36"/>
    </location>
</feature>
<sequence>MNTHTLAVTDASFDRDVLDNTRPVLVNFWATWCGPCRRMTPILEEVAAENTERFTVARINIDENPNVVREYAIMGVPTTVLVRDGAERARVTGAMPKAVLLNSFAPHLG</sequence>
<dbReference type="InterPro" id="IPR005746">
    <property type="entry name" value="Thioredoxin"/>
</dbReference>
<dbReference type="Proteomes" id="UP000500953">
    <property type="component" value="Chromosome"/>
</dbReference>
<dbReference type="EMBL" id="CP046173">
    <property type="protein sequence ID" value="QIS23054.1"/>
    <property type="molecule type" value="Genomic_DNA"/>
</dbReference>
<dbReference type="InterPro" id="IPR036249">
    <property type="entry name" value="Thioredoxin-like_sf"/>
</dbReference>
<dbReference type="CDD" id="cd02947">
    <property type="entry name" value="TRX_family"/>
    <property type="match status" value="1"/>
</dbReference>
<gene>
    <name evidence="11" type="primary">trxA</name>
    <name evidence="11" type="ORF">F6W96_36655</name>
</gene>